<dbReference type="PANTHER" id="PTHR30386:SF26">
    <property type="entry name" value="TRANSPORT PROTEIN COMB"/>
    <property type="match status" value="1"/>
</dbReference>
<feature type="transmembrane region" description="Helical" evidence="9">
    <location>
        <begin position="32"/>
        <end position="50"/>
    </location>
</feature>
<dbReference type="RefSeq" id="WP_379879448.1">
    <property type="nucleotide sequence ID" value="NZ_JBHPON010000001.1"/>
</dbReference>
<evidence type="ECO:0000256" key="6">
    <source>
        <dbReference type="ARBA" id="ARBA00022692"/>
    </source>
</evidence>
<dbReference type="InterPro" id="IPR058781">
    <property type="entry name" value="HH_AprE-like"/>
</dbReference>
<comment type="subcellular location">
    <subcellularLocation>
        <location evidence="1 9">Cell inner membrane</location>
        <topology evidence="1 9">Single-pass membrane protein</topology>
    </subcellularLocation>
</comment>
<dbReference type="Gene3D" id="2.40.50.100">
    <property type="match status" value="1"/>
</dbReference>
<evidence type="ECO:0000256" key="3">
    <source>
        <dbReference type="ARBA" id="ARBA00022448"/>
    </source>
</evidence>
<dbReference type="InterPro" id="IPR058982">
    <property type="entry name" value="Beta-barrel_AprE"/>
</dbReference>
<dbReference type="Pfam" id="PF26002">
    <property type="entry name" value="Beta-barrel_AprE"/>
    <property type="match status" value="1"/>
</dbReference>
<dbReference type="Pfam" id="PF25994">
    <property type="entry name" value="HH_AprE"/>
    <property type="match status" value="1"/>
</dbReference>
<dbReference type="InterPro" id="IPR050739">
    <property type="entry name" value="MFP"/>
</dbReference>
<dbReference type="Gene3D" id="2.40.30.170">
    <property type="match status" value="1"/>
</dbReference>
<evidence type="ECO:0000256" key="1">
    <source>
        <dbReference type="ARBA" id="ARBA00004377"/>
    </source>
</evidence>
<evidence type="ECO:0000256" key="5">
    <source>
        <dbReference type="ARBA" id="ARBA00022519"/>
    </source>
</evidence>
<organism evidence="13 14">
    <name type="scientific">Hyphococcus aureus</name>
    <dbReference type="NCBI Taxonomy" id="2666033"/>
    <lineage>
        <taxon>Bacteria</taxon>
        <taxon>Pseudomonadati</taxon>
        <taxon>Pseudomonadota</taxon>
        <taxon>Alphaproteobacteria</taxon>
        <taxon>Parvularculales</taxon>
        <taxon>Parvularculaceae</taxon>
        <taxon>Hyphococcus</taxon>
    </lineage>
</organism>
<dbReference type="SUPFAM" id="SSF111369">
    <property type="entry name" value="HlyD-like secretion proteins"/>
    <property type="match status" value="1"/>
</dbReference>
<keyword evidence="3 9" id="KW-0813">Transport</keyword>
<comment type="similarity">
    <text evidence="2 9">Belongs to the membrane fusion protein (MFP) (TC 8.A.1) family.</text>
</comment>
<keyword evidence="8 9" id="KW-0472">Membrane</keyword>
<keyword evidence="6 9" id="KW-0812">Transmembrane</keyword>
<accession>A0ABW1KYZ3</accession>
<name>A0ABW1KYZ3_9PROT</name>
<evidence type="ECO:0000256" key="8">
    <source>
        <dbReference type="ARBA" id="ARBA00023136"/>
    </source>
</evidence>
<keyword evidence="7 9" id="KW-1133">Transmembrane helix</keyword>
<evidence type="ECO:0000256" key="10">
    <source>
        <dbReference type="SAM" id="Coils"/>
    </source>
</evidence>
<dbReference type="Proteomes" id="UP001596116">
    <property type="component" value="Unassembled WGS sequence"/>
</dbReference>
<evidence type="ECO:0000259" key="11">
    <source>
        <dbReference type="Pfam" id="PF25994"/>
    </source>
</evidence>
<keyword evidence="10" id="KW-0175">Coiled coil</keyword>
<evidence type="ECO:0000256" key="4">
    <source>
        <dbReference type="ARBA" id="ARBA00022475"/>
    </source>
</evidence>
<dbReference type="NCBIfam" id="TIGR01843">
    <property type="entry name" value="type_I_hlyD"/>
    <property type="match status" value="1"/>
</dbReference>
<feature type="domain" description="AprE-like long alpha-helical hairpin" evidence="11">
    <location>
        <begin position="111"/>
        <end position="289"/>
    </location>
</feature>
<keyword evidence="5 9" id="KW-0997">Cell inner membrane</keyword>
<evidence type="ECO:0000259" key="12">
    <source>
        <dbReference type="Pfam" id="PF26002"/>
    </source>
</evidence>
<keyword evidence="14" id="KW-1185">Reference proteome</keyword>
<evidence type="ECO:0000256" key="2">
    <source>
        <dbReference type="ARBA" id="ARBA00009477"/>
    </source>
</evidence>
<proteinExistence type="inferred from homology"/>
<evidence type="ECO:0000256" key="9">
    <source>
        <dbReference type="RuleBase" id="RU365093"/>
    </source>
</evidence>
<feature type="coiled-coil region" evidence="10">
    <location>
        <begin position="233"/>
        <end position="296"/>
    </location>
</feature>
<dbReference type="InterPro" id="IPR010129">
    <property type="entry name" value="T1SS_HlyD"/>
</dbReference>
<dbReference type="PANTHER" id="PTHR30386">
    <property type="entry name" value="MEMBRANE FUSION SUBUNIT OF EMRAB-TOLC MULTIDRUG EFFLUX PUMP"/>
    <property type="match status" value="1"/>
</dbReference>
<comment type="caution">
    <text evidence="13">The sequence shown here is derived from an EMBL/GenBank/DDBJ whole genome shotgun (WGS) entry which is preliminary data.</text>
</comment>
<evidence type="ECO:0000256" key="7">
    <source>
        <dbReference type="ARBA" id="ARBA00022989"/>
    </source>
</evidence>
<protein>
    <recommendedName>
        <fullName evidence="9">Membrane fusion protein (MFP) family protein</fullName>
    </recommendedName>
</protein>
<reference evidence="13 14" key="1">
    <citation type="submission" date="2024-09" db="EMBL/GenBank/DDBJ databases">
        <authorList>
            <person name="Zhang Z.-H."/>
        </authorList>
    </citation>
    <scope>NUCLEOTIDE SEQUENCE [LARGE SCALE GENOMIC DNA]</scope>
    <source>
        <strain evidence="13 14">HHTR114</strain>
    </source>
</reference>
<evidence type="ECO:0000313" key="14">
    <source>
        <dbReference type="Proteomes" id="UP001596116"/>
    </source>
</evidence>
<keyword evidence="4 9" id="KW-1003">Cell membrane</keyword>
<evidence type="ECO:0000313" key="13">
    <source>
        <dbReference type="EMBL" id="MFC6035227.1"/>
    </source>
</evidence>
<sequence>MTGRDLTTHMRADAAPEIDEAMPIEPAKAAQYLLYLICGLVVVTLVWASLAKLDRVTRGQGWVVTSNQLQELQYLEGGIVKEILVSAGDQVAAGDILVKLDPTQMNVAFEQGQEGYNTLAAKIARLEAEAALAPLEFPKGFVEAAPRVVANERQLYEARQAELFASLEIEEKKLSQRKKAHDDARVALVTAKEAHTLASEEHEIMQRLVSRGIEPKVELLRARQRDAAARGEVQRAEIAVSRIELEIGEAEGEIQRIRKTFSATAADELNRAKAELEELKGELPALQDKVARTDVRAPVAGVVNRVMVATIGGVVSPGETIVELVPSEDTLLVEARIKPADIGFLKIGQEARVSITAYDSSVYGSLDGTIENISPDAIEDEKTGERFYNITVRTAADALASKRAGDLKILSGMAAEVSILNGKRTVLAYIIKPMSQMGEKALRDK</sequence>
<dbReference type="PRINTS" id="PR01490">
    <property type="entry name" value="RTXTOXIND"/>
</dbReference>
<feature type="domain" description="AprE-like beta-barrel" evidence="12">
    <location>
        <begin position="331"/>
        <end position="421"/>
    </location>
</feature>
<dbReference type="EMBL" id="JBHPON010000001">
    <property type="protein sequence ID" value="MFC6035227.1"/>
    <property type="molecule type" value="Genomic_DNA"/>
</dbReference>
<gene>
    <name evidence="13" type="ORF">ACFMB1_06705</name>
</gene>